<gene>
    <name evidence="1" type="ORF">EGYM00163_LOCUS42292</name>
</gene>
<sequence>MRFLCHQEPHVFLPPAVKLSNLMHHQPPHVFLPGTDAKHGPHPKAHFTILIGSLMSPSTIFSIHVIRQTQGQHSPMSAKGSQMMNPTKEIISSRGVVIRNTRPLQSFPKQPMTVRSAAAVLGCDLQSPGMQALYGS</sequence>
<protein>
    <submittedName>
        <fullName evidence="1">Uncharacterized protein</fullName>
    </submittedName>
</protein>
<dbReference type="AlphaFoldDB" id="A0A7S4GB97"/>
<evidence type="ECO:0000313" key="1">
    <source>
        <dbReference type="EMBL" id="CAE0831010.1"/>
    </source>
</evidence>
<organism evidence="1">
    <name type="scientific">Eutreptiella gymnastica</name>
    <dbReference type="NCBI Taxonomy" id="73025"/>
    <lineage>
        <taxon>Eukaryota</taxon>
        <taxon>Discoba</taxon>
        <taxon>Euglenozoa</taxon>
        <taxon>Euglenida</taxon>
        <taxon>Spirocuta</taxon>
        <taxon>Euglenophyceae</taxon>
        <taxon>Eutreptiales</taxon>
        <taxon>Eutreptiaceae</taxon>
        <taxon>Eutreptiella</taxon>
    </lineage>
</organism>
<proteinExistence type="predicted"/>
<accession>A0A7S4GB97</accession>
<name>A0A7S4GB97_9EUGL</name>
<reference evidence="1" key="1">
    <citation type="submission" date="2021-01" db="EMBL/GenBank/DDBJ databases">
        <authorList>
            <person name="Corre E."/>
            <person name="Pelletier E."/>
            <person name="Niang G."/>
            <person name="Scheremetjew M."/>
            <person name="Finn R."/>
            <person name="Kale V."/>
            <person name="Holt S."/>
            <person name="Cochrane G."/>
            <person name="Meng A."/>
            <person name="Brown T."/>
            <person name="Cohen L."/>
        </authorList>
    </citation>
    <scope>NUCLEOTIDE SEQUENCE</scope>
    <source>
        <strain evidence="1">CCMP1594</strain>
    </source>
</reference>
<dbReference type="EMBL" id="HBJA01122800">
    <property type="protein sequence ID" value="CAE0831010.1"/>
    <property type="molecule type" value="Transcribed_RNA"/>
</dbReference>